<name>A0A916SGN7_9BURK</name>
<feature type="compositionally biased region" description="Low complexity" evidence="1">
    <location>
        <begin position="18"/>
        <end position="27"/>
    </location>
</feature>
<dbReference type="Pfam" id="PF07879">
    <property type="entry name" value="PHB_acc_N"/>
    <property type="match status" value="1"/>
</dbReference>
<feature type="domain" description="PHB accumulation regulatory" evidence="2">
    <location>
        <begin position="100"/>
        <end position="138"/>
    </location>
</feature>
<dbReference type="InterPro" id="IPR007897">
    <property type="entry name" value="PHB_accumulat"/>
</dbReference>
<dbReference type="Proteomes" id="UP000620596">
    <property type="component" value="Unassembled WGS sequence"/>
</dbReference>
<dbReference type="Pfam" id="PF05233">
    <property type="entry name" value="PHB_acc"/>
    <property type="match status" value="2"/>
</dbReference>
<dbReference type="InterPro" id="IPR012909">
    <property type="entry name" value="PHA_DNA-bd_N"/>
</dbReference>
<organism evidence="4 5">
    <name type="scientific">Polaromonas eurypsychrophila</name>
    <dbReference type="NCBI Taxonomy" id="1614635"/>
    <lineage>
        <taxon>Bacteria</taxon>
        <taxon>Pseudomonadati</taxon>
        <taxon>Pseudomonadota</taxon>
        <taxon>Betaproteobacteria</taxon>
        <taxon>Burkholderiales</taxon>
        <taxon>Comamonadaceae</taxon>
        <taxon>Polaromonas</taxon>
    </lineage>
</organism>
<protein>
    <submittedName>
        <fullName evidence="4">Polyhydroxyalkanoate synthesis repressor PhaR</fullName>
    </submittedName>
</protein>
<accession>A0A916SGN7</accession>
<comment type="caution">
    <text evidence="4">The sequence shown here is derived from an EMBL/GenBank/DDBJ whole genome shotgun (WGS) entry which is preliminary data.</text>
</comment>
<keyword evidence="5" id="KW-1185">Reference proteome</keyword>
<reference evidence="4" key="1">
    <citation type="journal article" date="2014" name="Int. J. Syst. Evol. Microbiol.">
        <title>Complete genome sequence of Corynebacterium casei LMG S-19264T (=DSM 44701T), isolated from a smear-ripened cheese.</title>
        <authorList>
            <consortium name="US DOE Joint Genome Institute (JGI-PGF)"/>
            <person name="Walter F."/>
            <person name="Albersmeier A."/>
            <person name="Kalinowski J."/>
            <person name="Ruckert C."/>
        </authorList>
    </citation>
    <scope>NUCLEOTIDE SEQUENCE</scope>
    <source>
        <strain evidence="4">CGMCC 1.15322</strain>
    </source>
</reference>
<gene>
    <name evidence="4" type="primary">phaR</name>
    <name evidence="4" type="ORF">GCM10011496_20370</name>
</gene>
<dbReference type="EMBL" id="BMIG01000006">
    <property type="protein sequence ID" value="GGA99209.1"/>
    <property type="molecule type" value="Genomic_DNA"/>
</dbReference>
<feature type="region of interest" description="Disordered" evidence="1">
    <location>
        <begin position="1"/>
        <end position="33"/>
    </location>
</feature>
<feature type="domain" description="PHA accumulation regulator DNA-binding N-terminal" evidence="3">
    <location>
        <begin position="36"/>
        <end position="95"/>
    </location>
</feature>
<dbReference type="AlphaFoldDB" id="A0A916SGN7"/>
<evidence type="ECO:0000313" key="5">
    <source>
        <dbReference type="Proteomes" id="UP000620596"/>
    </source>
</evidence>
<feature type="compositionally biased region" description="Polar residues" evidence="1">
    <location>
        <begin position="1"/>
        <end position="17"/>
    </location>
</feature>
<dbReference type="GO" id="GO:0006355">
    <property type="term" value="P:regulation of DNA-templated transcription"/>
    <property type="evidence" value="ECO:0007669"/>
    <property type="project" value="InterPro"/>
</dbReference>
<proteinExistence type="predicted"/>
<feature type="domain" description="PHB accumulation regulatory" evidence="2">
    <location>
        <begin position="145"/>
        <end position="184"/>
    </location>
</feature>
<dbReference type="InterPro" id="IPR010134">
    <property type="entry name" value="PHA_reg_PhaR"/>
</dbReference>
<evidence type="ECO:0000256" key="1">
    <source>
        <dbReference type="SAM" id="MobiDB-lite"/>
    </source>
</evidence>
<reference evidence="4" key="2">
    <citation type="submission" date="2020-09" db="EMBL/GenBank/DDBJ databases">
        <authorList>
            <person name="Sun Q."/>
            <person name="Zhou Y."/>
        </authorList>
    </citation>
    <scope>NUCLEOTIDE SEQUENCE</scope>
    <source>
        <strain evidence="4">CGMCC 1.15322</strain>
    </source>
</reference>
<sequence>MPKSKPTSSPRNQTTEPGLSSGSAAAGNGKTAKPRIIKKYPNRRLYDTDTSTYITLADVKQLVMDTADFVVRDAKTGEDLTRSIMLQIILEEETGGAPMFTEAVLGNIIRFYGNAMQSFMGSYLEKNVQSFMDLQVKMSEQSKGLTPELWGQFINAQSPMMQGMMGSYVEQSKTVFTQMQEQMQKQSEQMLAALGLKR</sequence>
<dbReference type="NCBIfam" id="TIGR01848">
    <property type="entry name" value="PHA_reg_PhaR"/>
    <property type="match status" value="1"/>
</dbReference>
<evidence type="ECO:0000313" key="4">
    <source>
        <dbReference type="EMBL" id="GGA99209.1"/>
    </source>
</evidence>
<evidence type="ECO:0000259" key="2">
    <source>
        <dbReference type="Pfam" id="PF05233"/>
    </source>
</evidence>
<evidence type="ECO:0000259" key="3">
    <source>
        <dbReference type="Pfam" id="PF07879"/>
    </source>
</evidence>